<dbReference type="PANTHER" id="PTHR34040">
    <property type="entry name" value="FLAGELLAR BIOSYNTHETIC PROTEIN FLIQ"/>
    <property type="match status" value="1"/>
</dbReference>
<dbReference type="EMBL" id="LT993738">
    <property type="protein sequence ID" value="SPN73936.1"/>
    <property type="molecule type" value="Genomic_DNA"/>
</dbReference>
<dbReference type="GO" id="GO:0005886">
    <property type="term" value="C:plasma membrane"/>
    <property type="evidence" value="ECO:0007669"/>
    <property type="project" value="UniProtKB-SubCell"/>
</dbReference>
<keyword evidence="4 7" id="KW-0812">Transmembrane</keyword>
<dbReference type="GO" id="GO:0009306">
    <property type="term" value="P:protein secretion"/>
    <property type="evidence" value="ECO:0007669"/>
    <property type="project" value="InterPro"/>
</dbReference>
<dbReference type="PIRSF" id="PIRSF004669">
    <property type="entry name" value="FliQ"/>
    <property type="match status" value="1"/>
</dbReference>
<protein>
    <submittedName>
        <fullName evidence="8">Flagellar biosynthetic protein FliQ,flagellar biosynthesis protein FliQ,Type III secretory pathway, component EscS,type III secretion protein, HrpO family,Bacterial export proteins, family 3</fullName>
    </submittedName>
</protein>
<accession>A0A2R8FCA0</accession>
<reference evidence="9" key="1">
    <citation type="submission" date="2017-11" db="EMBL/GenBank/DDBJ databases">
        <authorList>
            <person name="Seth-Smith MB H."/>
        </authorList>
    </citation>
    <scope>NUCLEOTIDE SEQUENCE [LARGE SCALE GENOMIC DNA]</scope>
</reference>
<evidence type="ECO:0000313" key="9">
    <source>
        <dbReference type="Proteomes" id="UP000244926"/>
    </source>
</evidence>
<evidence type="ECO:0000313" key="8">
    <source>
        <dbReference type="EMBL" id="SPN73936.1"/>
    </source>
</evidence>
<gene>
    <name evidence="8" type="primary">fliQ</name>
    <name evidence="8" type="ORF">C10C_0793</name>
</gene>
<dbReference type="InterPro" id="IPR002191">
    <property type="entry name" value="Bac_export_3"/>
</dbReference>
<keyword evidence="8" id="KW-0969">Cilium</keyword>
<evidence type="ECO:0000256" key="1">
    <source>
        <dbReference type="ARBA" id="ARBA00004651"/>
    </source>
</evidence>
<keyword evidence="5 7" id="KW-1133">Transmembrane helix</keyword>
<dbReference type="AlphaFoldDB" id="A0A2R8FCA0"/>
<dbReference type="NCBIfam" id="TIGR01403">
    <property type="entry name" value="fliQ_rel_III"/>
    <property type="match status" value="1"/>
</dbReference>
<evidence type="ECO:0000256" key="5">
    <source>
        <dbReference type="ARBA" id="ARBA00022989"/>
    </source>
</evidence>
<keyword evidence="6 7" id="KW-0472">Membrane</keyword>
<dbReference type="Proteomes" id="UP000244926">
    <property type="component" value="Chromosome I"/>
</dbReference>
<comment type="similarity">
    <text evidence="2">Belongs to the FliQ/MopD/SpaQ family.</text>
</comment>
<organism evidence="8 9">
    <name type="scientific">Chlamydia serpentis</name>
    <dbReference type="NCBI Taxonomy" id="1967782"/>
    <lineage>
        <taxon>Bacteria</taxon>
        <taxon>Pseudomonadati</taxon>
        <taxon>Chlamydiota</taxon>
        <taxon>Chlamydiia</taxon>
        <taxon>Chlamydiales</taxon>
        <taxon>Chlamydiaceae</taxon>
        <taxon>Chlamydia/Chlamydophila group</taxon>
        <taxon>Chlamydia</taxon>
    </lineage>
</organism>
<evidence type="ECO:0000256" key="7">
    <source>
        <dbReference type="SAM" id="Phobius"/>
    </source>
</evidence>
<dbReference type="PRINTS" id="PR00952">
    <property type="entry name" value="TYPE3IMQPROT"/>
</dbReference>
<keyword evidence="8" id="KW-0966">Cell projection</keyword>
<dbReference type="OrthoDB" id="9806440at2"/>
<evidence type="ECO:0000256" key="3">
    <source>
        <dbReference type="ARBA" id="ARBA00022475"/>
    </source>
</evidence>
<dbReference type="Pfam" id="PF01313">
    <property type="entry name" value="Bac_export_3"/>
    <property type="match status" value="1"/>
</dbReference>
<keyword evidence="9" id="KW-1185">Reference proteome</keyword>
<evidence type="ECO:0000256" key="2">
    <source>
        <dbReference type="ARBA" id="ARBA00006156"/>
    </source>
</evidence>
<keyword evidence="3" id="KW-1003">Cell membrane</keyword>
<name>A0A2R8FCA0_9CHLA</name>
<evidence type="ECO:0000256" key="4">
    <source>
        <dbReference type="ARBA" id="ARBA00022692"/>
    </source>
</evidence>
<sequence length="95" mass="10724">MLTFFATSFKSVLFEYSYQSLLLILIVSAPPIILASIVGIMVAIFQAATQIQEQTFAFAVKLVVIFGTLMISGGWLSNMILRFASQIFQNFYKWK</sequence>
<evidence type="ECO:0000256" key="6">
    <source>
        <dbReference type="ARBA" id="ARBA00023136"/>
    </source>
</evidence>
<dbReference type="KEGG" id="csee:C10C_0793"/>
<feature type="transmembrane region" description="Helical" evidence="7">
    <location>
        <begin position="20"/>
        <end position="44"/>
    </location>
</feature>
<dbReference type="InterPro" id="IPR006306">
    <property type="entry name" value="T3SS_HrpO"/>
</dbReference>
<dbReference type="RefSeq" id="WP_108896875.1">
    <property type="nucleotide sequence ID" value="NZ_LT993738.1"/>
</dbReference>
<dbReference type="PANTHER" id="PTHR34040:SF2">
    <property type="entry name" value="FLAGELLAR BIOSYNTHETIC PROTEIN FLIQ"/>
    <property type="match status" value="1"/>
</dbReference>
<comment type="subcellular location">
    <subcellularLocation>
        <location evidence="1">Cell membrane</location>
        <topology evidence="1">Multi-pass membrane protein</topology>
    </subcellularLocation>
</comment>
<keyword evidence="8" id="KW-0282">Flagellum</keyword>
<proteinExistence type="inferred from homology"/>
<feature type="transmembrane region" description="Helical" evidence="7">
    <location>
        <begin position="56"/>
        <end position="76"/>
    </location>
</feature>